<dbReference type="PANTHER" id="PTHR35370">
    <property type="entry name" value="CYTOPLASMIC PROTEIN-RELATED-RELATED"/>
    <property type="match status" value="1"/>
</dbReference>
<dbReference type="PANTHER" id="PTHR35370:SF1">
    <property type="entry name" value="TYPE VI SECRETION SYSTEM COMPONENT TSSF1"/>
    <property type="match status" value="1"/>
</dbReference>
<organism evidence="1">
    <name type="scientific">Xenorhabdus bovienii str. kraussei Becker Underwood</name>
    <dbReference type="NCBI Taxonomy" id="1398204"/>
    <lineage>
        <taxon>Bacteria</taxon>
        <taxon>Pseudomonadati</taxon>
        <taxon>Pseudomonadota</taxon>
        <taxon>Gammaproteobacteria</taxon>
        <taxon>Enterobacterales</taxon>
        <taxon>Morganellaceae</taxon>
        <taxon>Xenorhabdus</taxon>
    </lineage>
</organism>
<evidence type="ECO:0000313" key="1">
    <source>
        <dbReference type="EMBL" id="CDH26791.1"/>
    </source>
</evidence>
<dbReference type="RefSeq" id="WP_071827353.1">
    <property type="nucleotide sequence ID" value="NZ_CAWLXS010000093.1"/>
</dbReference>
<dbReference type="Pfam" id="PF05947">
    <property type="entry name" value="T6SS_TssF"/>
    <property type="match status" value="1"/>
</dbReference>
<accession>A0A077Q1G6</accession>
<dbReference type="Proteomes" id="UP000028493">
    <property type="component" value="Unassembled WGS sequence"/>
</dbReference>
<proteinExistence type="predicted"/>
<sequence>MPLKPGTITESQESVPAHLRASNITPVSPDFPPMVMGQSDWVLIGALSITPFLLFNTESLKHFLRLYDCYAGHDRTLSRRMQQHIDGIVHLDARFGTRLDHGLGRAGGTINGNILRLHLDPACYENDGVMYQFCRAIDHLLACFSVQNNFILLEIYRQGEPAVLWAFRQHVGLRSEM</sequence>
<gene>
    <name evidence="1" type="ORF">XBKB1_940020</name>
</gene>
<name>A0A077Q1G6_XENBV</name>
<reference evidence="1" key="1">
    <citation type="submission" date="2013-07" db="EMBL/GenBank/DDBJ databases">
        <title>Sub-species coevolution in mutualistic symbiosis.</title>
        <authorList>
            <person name="Murfin K."/>
            <person name="Klassen J."/>
            <person name="Lee M."/>
            <person name="Forst S."/>
            <person name="Stock P."/>
            <person name="Goodrich-Blair H."/>
        </authorList>
    </citation>
    <scope>NUCLEOTIDE SEQUENCE [LARGE SCALE GENOMIC DNA]</scope>
    <source>
        <strain evidence="1">Kraussei Becker Underwood</strain>
    </source>
</reference>
<dbReference type="AlphaFoldDB" id="A0A077Q1G6"/>
<dbReference type="EMBL" id="CBSZ010000433">
    <property type="protein sequence ID" value="CDH26791.1"/>
    <property type="molecule type" value="Genomic_DNA"/>
</dbReference>
<comment type="caution">
    <text evidence="1">The sequence shown here is derived from an EMBL/GenBank/DDBJ whole genome shotgun (WGS) entry which is preliminary data.</text>
</comment>
<dbReference type="InterPro" id="IPR010272">
    <property type="entry name" value="T6SS_TssF"/>
</dbReference>
<protein>
    <submittedName>
        <fullName evidence="1">Uncharacterized protein</fullName>
    </submittedName>
</protein>
<dbReference type="HOGENOM" id="CLU_1517347_0_0_6"/>